<reference evidence="7 8" key="1">
    <citation type="submission" date="2015-02" db="EMBL/GenBank/DDBJ databases">
        <title>Draft genome sequences of ten Microbacterium spp. with emphasis on heavy metal contaminated environments.</title>
        <authorList>
            <person name="Corretto E."/>
        </authorList>
    </citation>
    <scope>NUCLEOTIDE SEQUENCE [LARGE SCALE GENOMIC DNA]</scope>
    <source>
        <strain evidence="7 8">DSM 12510</strain>
    </source>
</reference>
<gene>
    <name evidence="7" type="primary">glfT2</name>
    <name evidence="7" type="ORF">RS81_01321</name>
</gene>
<feature type="domain" description="Galactofuranosyltransferase GlfT2 N-terminal" evidence="5">
    <location>
        <begin position="10"/>
        <end position="142"/>
    </location>
</feature>
<keyword evidence="3 7" id="KW-0328">Glycosyltransferase</keyword>
<dbReference type="Pfam" id="PF13641">
    <property type="entry name" value="Glyco_tranf_2_3"/>
    <property type="match status" value="1"/>
</dbReference>
<dbReference type="Pfam" id="PF19320">
    <property type="entry name" value="GlfT2_domain3"/>
    <property type="match status" value="1"/>
</dbReference>
<dbReference type="RefSeq" id="WP_052682477.1">
    <property type="nucleotide sequence ID" value="NZ_BAAAUP010000006.1"/>
</dbReference>
<protein>
    <submittedName>
        <fullName evidence="7">Galactofuranosyl transferase GlfT2</fullName>
        <ecNumber evidence="7">2.4.1.288</ecNumber>
    </submittedName>
</protein>
<evidence type="ECO:0000313" key="8">
    <source>
        <dbReference type="Proteomes" id="UP000033956"/>
    </source>
</evidence>
<dbReference type="EC" id="2.4.1.288" evidence="7"/>
<dbReference type="GO" id="GO:0016757">
    <property type="term" value="F:glycosyltransferase activity"/>
    <property type="evidence" value="ECO:0007669"/>
    <property type="project" value="UniProtKB-KW"/>
</dbReference>
<dbReference type="InterPro" id="IPR029044">
    <property type="entry name" value="Nucleotide-diphossugar_trans"/>
</dbReference>
<dbReference type="InterPro" id="IPR045699">
    <property type="entry name" value="GlfT2_C"/>
</dbReference>
<dbReference type="STRING" id="92835.RS81_01321"/>
<comment type="pathway">
    <text evidence="1">Cell wall biogenesis; cell wall polysaccharide biosynthesis.</text>
</comment>
<dbReference type="Proteomes" id="UP000033956">
    <property type="component" value="Unassembled WGS sequence"/>
</dbReference>
<dbReference type="AlphaFoldDB" id="A0A0M2H5X1"/>
<evidence type="ECO:0000256" key="3">
    <source>
        <dbReference type="ARBA" id="ARBA00022676"/>
    </source>
</evidence>
<accession>A0A0M2H5X1</accession>
<organism evidence="7 8">
    <name type="scientific">Microbacterium terrae</name>
    <dbReference type="NCBI Taxonomy" id="69369"/>
    <lineage>
        <taxon>Bacteria</taxon>
        <taxon>Bacillati</taxon>
        <taxon>Actinomycetota</taxon>
        <taxon>Actinomycetes</taxon>
        <taxon>Micrococcales</taxon>
        <taxon>Microbacteriaceae</taxon>
        <taxon>Microbacterium</taxon>
    </lineage>
</organism>
<dbReference type="SUPFAM" id="SSF53448">
    <property type="entry name" value="Nucleotide-diphospho-sugar transferases"/>
    <property type="match status" value="1"/>
</dbReference>
<dbReference type="Gene3D" id="3.90.550.60">
    <property type="match status" value="1"/>
</dbReference>
<dbReference type="InterPro" id="IPR040492">
    <property type="entry name" value="GlfT2_N"/>
</dbReference>
<dbReference type="PATRIC" id="fig|92835.4.peg.1339"/>
<sequence length="615" mass="67928">MTQPTASHTLARVVLPAADDSAVRGLYLSGDAEIAGRRAARVRPGGVASFATYFNAFPAAYWRRFTDVREVVLEMRIEGSARVSVRRSDAAATVRTVAEIDVTDAALAQPVDLGESTDGGWIWFEVSAAPAGATVRDAAWSTAAAPRRAARATIGITTMDKPDYCVATLTALAAEEELRPHLERVFVIDQGTRLVADETGFDAAADGLGDLLAIVRQPNLGGSGGYARAMAETLTTDATFVQFMDDDVRVEPEAVRRAIVFGAYCTEPTIVGGHMLDLNDPAKLYAWAEVVDEEPFMWRPRHDDEMPIDLAATTLEHIPLVHQRMDADYNGWWMCLIPRAAIERVGLALPVFLKWDDAEYSLRAGAAGIPTVSLPGVALWHVSWVSKDDQIDWQAYFHARNRLVTALLHSTRPNGGHVLTHSRRVDLKHLFAMQYYPVTLRHRALRAVLSGPEHLHPDLRTALPAARTLAAEFPETAPAAAGITAARPIERTEIPTGMRLRLFMVERIAALWVRKPRGGAHAEVEAAAGEARWWRLARHDSALVRMASSGAPHLYVRRRDAYRRLLRESLRLHRELDARWDELARAYRAADLTSLETWRSTFDGPASQGDARRLS</sequence>
<dbReference type="PANTHER" id="PTHR43179">
    <property type="entry name" value="RHAMNOSYLTRANSFERASE WBBL"/>
    <property type="match status" value="1"/>
</dbReference>
<evidence type="ECO:0000256" key="4">
    <source>
        <dbReference type="ARBA" id="ARBA00022679"/>
    </source>
</evidence>
<proteinExistence type="inferred from homology"/>
<evidence type="ECO:0000259" key="5">
    <source>
        <dbReference type="Pfam" id="PF17994"/>
    </source>
</evidence>
<keyword evidence="4 7" id="KW-0808">Transferase</keyword>
<evidence type="ECO:0000313" key="7">
    <source>
        <dbReference type="EMBL" id="KJL41736.1"/>
    </source>
</evidence>
<feature type="domain" description="Galactofuranosyltransferase-2 C-terminal" evidence="6">
    <location>
        <begin position="419"/>
        <end position="603"/>
    </location>
</feature>
<evidence type="ECO:0000256" key="2">
    <source>
        <dbReference type="ARBA" id="ARBA00006739"/>
    </source>
</evidence>
<keyword evidence="8" id="KW-1185">Reference proteome</keyword>
<evidence type="ECO:0000256" key="1">
    <source>
        <dbReference type="ARBA" id="ARBA00004776"/>
    </source>
</evidence>
<evidence type="ECO:0000259" key="6">
    <source>
        <dbReference type="Pfam" id="PF19320"/>
    </source>
</evidence>
<dbReference type="Pfam" id="PF17994">
    <property type="entry name" value="Glft2_N"/>
    <property type="match status" value="1"/>
</dbReference>
<dbReference type="PANTHER" id="PTHR43179:SF12">
    <property type="entry name" value="GALACTOFURANOSYLTRANSFERASE GLFT2"/>
    <property type="match status" value="1"/>
</dbReference>
<comment type="similarity">
    <text evidence="2">Belongs to the glycosyltransferase 2 family.</text>
</comment>
<name>A0A0M2H5X1_9MICO</name>
<comment type="caution">
    <text evidence="7">The sequence shown here is derived from an EMBL/GenBank/DDBJ whole genome shotgun (WGS) entry which is preliminary data.</text>
</comment>
<dbReference type="EMBL" id="JYIZ01000043">
    <property type="protein sequence ID" value="KJL41736.1"/>
    <property type="molecule type" value="Genomic_DNA"/>
</dbReference>